<reference evidence="2" key="2">
    <citation type="journal article" date="2021" name="PeerJ">
        <title>Extensive microbial diversity within the chicken gut microbiome revealed by metagenomics and culture.</title>
        <authorList>
            <person name="Gilroy R."/>
            <person name="Ravi A."/>
            <person name="Getino M."/>
            <person name="Pursley I."/>
            <person name="Horton D.L."/>
            <person name="Alikhan N.F."/>
            <person name="Baker D."/>
            <person name="Gharbi K."/>
            <person name="Hall N."/>
            <person name="Watson M."/>
            <person name="Adriaenssens E.M."/>
            <person name="Foster-Nyarko E."/>
            <person name="Jarju S."/>
            <person name="Secka A."/>
            <person name="Antonio M."/>
            <person name="Oren A."/>
            <person name="Chaudhuri R.R."/>
            <person name="La Ragione R."/>
            <person name="Hildebrand F."/>
            <person name="Pallen M.J."/>
        </authorList>
    </citation>
    <scope>NUCLEOTIDE SEQUENCE</scope>
    <source>
        <strain evidence="2">CHK193-30670</strain>
    </source>
</reference>
<sequence length="307" mass="34660">MKKILLLTLIIILIPLLIVGLTNSTNLLYKIKYGSINNKVIKVKRNESNLVESIPIEKYVVGVVAGEMPASFNEEALKAQAVASRTYALNKAQNSKNDYDVDDGTSSQVYIDEDQMKEKWQDNYEENLKKIKKAVTDTKGEVILYNNNIIDAMFFSTSNGYTENSDDVFKNSMPYLKSVESKWDKEESPVFSSTKEVSKDEFLFNLNLPNSTNINIENIEKTNTGRVKNITINGTTFESSKIRNAFGLKSTSFNIEVKDDTVIFNVNGYGHGVGMSQYGANGMAKEGYNYKDILNHYYQECEIKKIS</sequence>
<evidence type="ECO:0000313" key="2">
    <source>
        <dbReference type="EMBL" id="HIU39964.1"/>
    </source>
</evidence>
<dbReference type="GO" id="GO:0030288">
    <property type="term" value="C:outer membrane-bounded periplasmic space"/>
    <property type="evidence" value="ECO:0007669"/>
    <property type="project" value="TreeGrafter"/>
</dbReference>
<dbReference type="InterPro" id="IPR013486">
    <property type="entry name" value="SpoIID/LytB"/>
</dbReference>
<dbReference type="NCBIfam" id="TIGR02669">
    <property type="entry name" value="SpoIID_LytB"/>
    <property type="match status" value="1"/>
</dbReference>
<name>A0A9D1IPU5_9FIRM</name>
<organism evidence="2 3">
    <name type="scientific">Candidatus Aphodocola excrementigallinarum</name>
    <dbReference type="NCBI Taxonomy" id="2840670"/>
    <lineage>
        <taxon>Bacteria</taxon>
        <taxon>Bacillati</taxon>
        <taxon>Bacillota</taxon>
        <taxon>Bacilli</taxon>
        <taxon>Candidatus Aphodocola</taxon>
    </lineage>
</organism>
<evidence type="ECO:0000259" key="1">
    <source>
        <dbReference type="Pfam" id="PF08486"/>
    </source>
</evidence>
<dbReference type="InterPro" id="IPR051922">
    <property type="entry name" value="Bact_Sporulation_Assoc"/>
</dbReference>
<dbReference type="Proteomes" id="UP000824074">
    <property type="component" value="Unassembled WGS sequence"/>
</dbReference>
<protein>
    <submittedName>
        <fullName evidence="2">Stage II sporulation protein D</fullName>
    </submittedName>
</protein>
<comment type="caution">
    <text evidence="2">The sequence shown here is derived from an EMBL/GenBank/DDBJ whole genome shotgun (WGS) entry which is preliminary data.</text>
</comment>
<accession>A0A9D1IPU5</accession>
<evidence type="ECO:0000313" key="3">
    <source>
        <dbReference type="Proteomes" id="UP000824074"/>
    </source>
</evidence>
<dbReference type="Pfam" id="PF08486">
    <property type="entry name" value="SpoIID"/>
    <property type="match status" value="1"/>
</dbReference>
<dbReference type="NCBIfam" id="TIGR02870">
    <property type="entry name" value="spore_II_D"/>
    <property type="match status" value="1"/>
</dbReference>
<dbReference type="EMBL" id="DVMT01000015">
    <property type="protein sequence ID" value="HIU39964.1"/>
    <property type="molecule type" value="Genomic_DNA"/>
</dbReference>
<dbReference type="PANTHER" id="PTHR30032:SF4">
    <property type="entry name" value="AMIDASE ENHANCER"/>
    <property type="match status" value="1"/>
</dbReference>
<dbReference type="PANTHER" id="PTHR30032">
    <property type="entry name" value="N-ACETYLMURAMOYL-L-ALANINE AMIDASE-RELATED"/>
    <property type="match status" value="1"/>
</dbReference>
<feature type="domain" description="Sporulation stage II protein D amidase enhancer LytB N-terminal" evidence="1">
    <location>
        <begin position="46"/>
        <end position="145"/>
    </location>
</feature>
<dbReference type="InterPro" id="IPR014225">
    <property type="entry name" value="Spore_II_D_firmicutes"/>
</dbReference>
<dbReference type="GO" id="GO:0030435">
    <property type="term" value="P:sporulation resulting in formation of a cellular spore"/>
    <property type="evidence" value="ECO:0007669"/>
    <property type="project" value="InterPro"/>
</dbReference>
<dbReference type="AlphaFoldDB" id="A0A9D1IPU5"/>
<gene>
    <name evidence="2" type="primary">spoIID</name>
    <name evidence="2" type="ORF">IAB68_01500</name>
</gene>
<dbReference type="InterPro" id="IPR013693">
    <property type="entry name" value="SpoIID/LytB_N"/>
</dbReference>
<proteinExistence type="predicted"/>
<reference evidence="2" key="1">
    <citation type="submission" date="2020-10" db="EMBL/GenBank/DDBJ databases">
        <authorList>
            <person name="Gilroy R."/>
        </authorList>
    </citation>
    <scope>NUCLEOTIDE SEQUENCE</scope>
    <source>
        <strain evidence="2">CHK193-30670</strain>
    </source>
</reference>